<protein>
    <submittedName>
        <fullName evidence="1">Uncharacterized protein</fullName>
    </submittedName>
</protein>
<keyword evidence="2" id="KW-1185">Reference proteome</keyword>
<gene>
    <name evidence="1" type="primary">WBGene00103726</name>
</gene>
<evidence type="ECO:0000313" key="2">
    <source>
        <dbReference type="Proteomes" id="UP000005239"/>
    </source>
</evidence>
<accession>A0A8R1UC56</accession>
<evidence type="ECO:0000313" key="1">
    <source>
        <dbReference type="EnsemblMetazoa" id="PPA14172.1"/>
    </source>
</evidence>
<accession>A0A2A6CT10</accession>
<dbReference type="PANTHER" id="PTHR34401">
    <property type="entry name" value="PROTEIN CBG12388-RELATED"/>
    <property type="match status" value="1"/>
</dbReference>
<dbReference type="AlphaFoldDB" id="A0A2A6CT10"/>
<organism evidence="1 2">
    <name type="scientific">Pristionchus pacificus</name>
    <name type="common">Parasitic nematode worm</name>
    <dbReference type="NCBI Taxonomy" id="54126"/>
    <lineage>
        <taxon>Eukaryota</taxon>
        <taxon>Metazoa</taxon>
        <taxon>Ecdysozoa</taxon>
        <taxon>Nematoda</taxon>
        <taxon>Chromadorea</taxon>
        <taxon>Rhabditida</taxon>
        <taxon>Rhabditina</taxon>
        <taxon>Diplogasteromorpha</taxon>
        <taxon>Diplogasteroidea</taxon>
        <taxon>Neodiplogasteridae</taxon>
        <taxon>Pristionchus</taxon>
    </lineage>
</organism>
<reference evidence="1" key="2">
    <citation type="submission" date="2022-06" db="UniProtKB">
        <authorList>
            <consortium name="EnsemblMetazoa"/>
        </authorList>
    </citation>
    <scope>IDENTIFICATION</scope>
    <source>
        <strain evidence="1">PS312</strain>
    </source>
</reference>
<dbReference type="OrthoDB" id="5833681at2759"/>
<proteinExistence type="predicted"/>
<dbReference type="EnsemblMetazoa" id="PPA14172.1">
    <property type="protein sequence ID" value="PPA14172.1"/>
    <property type="gene ID" value="WBGene00103726"/>
</dbReference>
<sequence length="382" mass="40343">MLLLIFSSLLLSVSSQMIPQCPCSLVEPCYNNGADYITQCADRCQNHFTSLGLSYPAARKCIIDKVPAVTDAVECATKSFGQVCAARPGPLVPKRYSETLQLAAFRELNEMIFRSGLAGEMGVLSKVAKKALGCITKCMKQRGCAGSKQCGLALPSDTQVVKTFKQCGQQRGLLTTPMMLLLIFSSLLLSVSSQMIPQCTCDELGPCYDNIADILTQCADRCQNHFTSIGISYPTARQCILDRLPGFSGTLTCAKNNFGNVCAAAPGPMVPKRYAETLQLAAFRELSGMLNQSGLGGAAAALGKVARKAVGCIAKCVRTRGCAGTKTCGLSLPSDNQIVSTFKSCASSSGLLTTSSLQQMCGCMVGAGIPQLADSCPKLVIS</sequence>
<dbReference type="Proteomes" id="UP000005239">
    <property type="component" value="Unassembled WGS sequence"/>
</dbReference>
<name>A0A2A6CT10_PRIPA</name>
<dbReference type="PANTHER" id="PTHR34401:SF3">
    <property type="entry name" value="DB DOMAIN-CONTAINING PROTEIN"/>
    <property type="match status" value="1"/>
</dbReference>
<reference evidence="2" key="1">
    <citation type="journal article" date="2008" name="Nat. Genet.">
        <title>The Pristionchus pacificus genome provides a unique perspective on nematode lifestyle and parasitism.</title>
        <authorList>
            <person name="Dieterich C."/>
            <person name="Clifton S.W."/>
            <person name="Schuster L.N."/>
            <person name="Chinwalla A."/>
            <person name="Delehaunty K."/>
            <person name="Dinkelacker I."/>
            <person name="Fulton L."/>
            <person name="Fulton R."/>
            <person name="Godfrey J."/>
            <person name="Minx P."/>
            <person name="Mitreva M."/>
            <person name="Roeseler W."/>
            <person name="Tian H."/>
            <person name="Witte H."/>
            <person name="Yang S.P."/>
            <person name="Wilson R.K."/>
            <person name="Sommer R.J."/>
        </authorList>
    </citation>
    <scope>NUCLEOTIDE SEQUENCE [LARGE SCALE GENOMIC DNA]</scope>
    <source>
        <strain evidence="2">PS312</strain>
    </source>
</reference>